<name>A0AAW1RML7_9CHLO</name>
<reference evidence="2 3" key="1">
    <citation type="journal article" date="2024" name="Nat. Commun.">
        <title>Phylogenomics reveals the evolutionary origins of lichenization in chlorophyte algae.</title>
        <authorList>
            <person name="Puginier C."/>
            <person name="Libourel C."/>
            <person name="Otte J."/>
            <person name="Skaloud P."/>
            <person name="Haon M."/>
            <person name="Grisel S."/>
            <person name="Petersen M."/>
            <person name="Berrin J.G."/>
            <person name="Delaux P.M."/>
            <person name="Dal Grande F."/>
            <person name="Keller J."/>
        </authorList>
    </citation>
    <scope>NUCLEOTIDE SEQUENCE [LARGE SCALE GENOMIC DNA]</scope>
    <source>
        <strain evidence="2 3">SAG 245.80</strain>
    </source>
</reference>
<sequence length="575" mass="60679">MVLRETEQRQLLAQIAWLERRGSILGGCLRELSVLGRRAPSLPMLRVDLAPALAAYTGIACLELEPQGRFAVTAATIAGLAHLTSLRRLDTAYMMAPQEAPAGLDEFAALTGLERLCIRFAQTDARVLLGEAWTALQRLRELHISYAAELRQQGGAAAGALSALLTNLRSLSLQVGEVAELDLVSPSLESADLACGAVAASRAAQCPALAALAQERPALSVTDVAGLAGLTRLHLGRRCEAGPDVIAALGRHCTQLRTLWLESYVPAPSSDGAPDLGELAALVTLERLQLTFSAPSSWCLSPALSALGRLSALTLKPREASRLLGRAAHLPALAALELIGVDCQGAGDGRGLWHAPPDAGPPPALTALVFRGHETGGLVPEAWPRLGGCGSLARLALHAVLEVPAELAAAVRGLERLQELQVELVYKAVARPAEGFVAREADDVSRLLACLADHPSLRAVQVVAVRRDVALPDLARGRMEHLALACRELRLEGAVAPLPPALTSLHLLLEAAGEPAAAWLCGTGAACRGVCPGDAYVCRLLAEWKRGRPHALDLRTGGPQILRQLETVYDGGYFL</sequence>
<dbReference type="InterPro" id="IPR032675">
    <property type="entry name" value="LRR_dom_sf"/>
</dbReference>
<protein>
    <submittedName>
        <fullName evidence="2">Uncharacterized protein</fullName>
    </submittedName>
</protein>
<dbReference type="GO" id="GO:0005930">
    <property type="term" value="C:axoneme"/>
    <property type="evidence" value="ECO:0007669"/>
    <property type="project" value="UniProtKB-SubCell"/>
</dbReference>
<comment type="caution">
    <text evidence="2">The sequence shown here is derived from an EMBL/GenBank/DDBJ whole genome shotgun (WGS) entry which is preliminary data.</text>
</comment>
<evidence type="ECO:0000313" key="3">
    <source>
        <dbReference type="Proteomes" id="UP001445335"/>
    </source>
</evidence>
<dbReference type="SUPFAM" id="SSF52047">
    <property type="entry name" value="RNI-like"/>
    <property type="match status" value="1"/>
</dbReference>
<dbReference type="EMBL" id="JALJOU010000030">
    <property type="protein sequence ID" value="KAK9834984.1"/>
    <property type="molecule type" value="Genomic_DNA"/>
</dbReference>
<comment type="subcellular location">
    <subcellularLocation>
        <location evidence="1">Cytoplasm</location>
        <location evidence="1">Cytoskeleton</location>
        <location evidence="1">Cilium axoneme</location>
    </subcellularLocation>
</comment>
<dbReference type="Gene3D" id="3.80.10.10">
    <property type="entry name" value="Ribonuclease Inhibitor"/>
    <property type="match status" value="1"/>
</dbReference>
<organism evidence="2 3">
    <name type="scientific">Elliptochloris bilobata</name>
    <dbReference type="NCBI Taxonomy" id="381761"/>
    <lineage>
        <taxon>Eukaryota</taxon>
        <taxon>Viridiplantae</taxon>
        <taxon>Chlorophyta</taxon>
        <taxon>core chlorophytes</taxon>
        <taxon>Trebouxiophyceae</taxon>
        <taxon>Trebouxiophyceae incertae sedis</taxon>
        <taxon>Elliptochloris clade</taxon>
        <taxon>Elliptochloris</taxon>
    </lineage>
</organism>
<proteinExistence type="predicted"/>
<evidence type="ECO:0000313" key="2">
    <source>
        <dbReference type="EMBL" id="KAK9834984.1"/>
    </source>
</evidence>
<dbReference type="Proteomes" id="UP001445335">
    <property type="component" value="Unassembled WGS sequence"/>
</dbReference>
<evidence type="ECO:0000256" key="1">
    <source>
        <dbReference type="ARBA" id="ARBA00004430"/>
    </source>
</evidence>
<accession>A0AAW1RML7</accession>
<keyword evidence="3" id="KW-1185">Reference proteome</keyword>
<dbReference type="AlphaFoldDB" id="A0AAW1RML7"/>
<gene>
    <name evidence="2" type="ORF">WJX81_002093</name>
</gene>